<evidence type="ECO:0000259" key="4">
    <source>
        <dbReference type="PROSITE" id="PS50303"/>
    </source>
</evidence>
<evidence type="ECO:0000313" key="5">
    <source>
        <dbReference type="EMBL" id="SVP94205.1"/>
    </source>
</evidence>
<dbReference type="InterPro" id="IPR001313">
    <property type="entry name" value="Pumilio_RNA-bd_rpt"/>
</dbReference>
<dbReference type="SUPFAM" id="SSF48371">
    <property type="entry name" value="ARM repeat"/>
    <property type="match status" value="1"/>
</dbReference>
<organism evidence="5">
    <name type="scientific">Theileria annulata</name>
    <dbReference type="NCBI Taxonomy" id="5874"/>
    <lineage>
        <taxon>Eukaryota</taxon>
        <taxon>Sar</taxon>
        <taxon>Alveolata</taxon>
        <taxon>Apicomplexa</taxon>
        <taxon>Aconoidasida</taxon>
        <taxon>Piroplasmida</taxon>
        <taxon>Theileriidae</taxon>
        <taxon>Theileria</taxon>
    </lineage>
</organism>
<dbReference type="PANTHER" id="PTHR12537:SF13">
    <property type="entry name" value="PUMILIO HOMOLOGY DOMAIN FAMILY MEMBER 4"/>
    <property type="match status" value="1"/>
</dbReference>
<evidence type="ECO:0000256" key="2">
    <source>
        <dbReference type="PROSITE-ProRule" id="PRU00317"/>
    </source>
</evidence>
<feature type="repeat" description="Pumilio" evidence="2">
    <location>
        <begin position="442"/>
        <end position="477"/>
    </location>
</feature>
<feature type="compositionally biased region" description="Low complexity" evidence="3">
    <location>
        <begin position="756"/>
        <end position="768"/>
    </location>
</feature>
<dbReference type="GO" id="GO:0005737">
    <property type="term" value="C:cytoplasm"/>
    <property type="evidence" value="ECO:0007669"/>
    <property type="project" value="TreeGrafter"/>
</dbReference>
<evidence type="ECO:0000256" key="1">
    <source>
        <dbReference type="ARBA" id="ARBA00022737"/>
    </source>
</evidence>
<keyword evidence="1" id="KW-0677">Repeat</keyword>
<feature type="repeat" description="Pumilio" evidence="2">
    <location>
        <begin position="369"/>
        <end position="405"/>
    </location>
</feature>
<feature type="repeat" description="Pumilio" evidence="2">
    <location>
        <begin position="406"/>
        <end position="441"/>
    </location>
</feature>
<feature type="region of interest" description="Disordered" evidence="3">
    <location>
        <begin position="741"/>
        <end position="770"/>
    </location>
</feature>
<name>A0A3B0MWT1_THEAN</name>
<feature type="region of interest" description="Disordered" evidence="3">
    <location>
        <begin position="190"/>
        <end position="239"/>
    </location>
</feature>
<feature type="repeat" description="Pumilio" evidence="2">
    <location>
        <begin position="517"/>
        <end position="553"/>
    </location>
</feature>
<dbReference type="GO" id="GO:0010608">
    <property type="term" value="P:post-transcriptional regulation of gene expression"/>
    <property type="evidence" value="ECO:0007669"/>
    <property type="project" value="TreeGrafter"/>
</dbReference>
<evidence type="ECO:0000256" key="3">
    <source>
        <dbReference type="SAM" id="MobiDB-lite"/>
    </source>
</evidence>
<dbReference type="Pfam" id="PF00806">
    <property type="entry name" value="PUF"/>
    <property type="match status" value="8"/>
</dbReference>
<dbReference type="VEuPathDB" id="PiroplasmaDB:TA07515"/>
<evidence type="ECO:0000313" key="6">
    <source>
        <dbReference type="EMBL" id="SVP94930.1"/>
    </source>
</evidence>
<protein>
    <submittedName>
        <fullName evidence="5">Pumilio-family RNA-binding protein, putative</fullName>
    </submittedName>
</protein>
<dbReference type="CDD" id="cd07920">
    <property type="entry name" value="Pumilio"/>
    <property type="match status" value="1"/>
</dbReference>
<dbReference type="InterPro" id="IPR033133">
    <property type="entry name" value="PUM-HD"/>
</dbReference>
<feature type="repeat" description="Pumilio" evidence="2">
    <location>
        <begin position="298"/>
        <end position="333"/>
    </location>
</feature>
<sequence>MSTANFYNDESFNLFSGNDYKSDGLDFSQINYSYLNLDLDGFGGYNSMDYLQSNYDSSHYDPTQHYETGHYDSSQYDTTHFDTGHYDTSNYMSPHLDNVLSEPVKPFHTDYVNCESFSTRYTDGSFEECPQGLGYSMDSLTESMLKQLDTPRLAPSSNETDIPDSLKLSSLDPQMVRRLYDTCVSLNSDTDSSPDLNGMKKERLRAGRRGRRRPEKGVTPVRTFTQPRSPSIKPAAKTRPVARTGFGGLNYSWLKDSFFNCQILGNVASIAQDQTGCRMLQRQLECNDTVFTTAVLGEVLDNLFLLMTDPFGNYLCQKLMSVCDSEQLGQIITACEPQFIPICLNMHGTRAIQKLIEVVSGANVGRITAILSAGVVELINDLNGNHVIQKCLVALSSDECEFIYKAMNEHCVGLATHRHGCCVMQRCIDAASVAQRARLVDTIAAKTLELVEDAYGNYVIQYVLRLRDDAVNARIVALLCEDLTRFSKHKFSSNVVERCLIFCPSSVRSNLVSRFLNLPFTVLHDLILDPFGNYVIQRVLNVAQPDELAQLLDIIQPHLEELKLVSSGKRIAAKISRKSSSLSDASNTHNYINSNYVSGNGNNSNYVSGSTGTFNSSNSIDSTTSVDSVNSVNSTASVNGMGSEGFIDSMNSSVNVNASGVTNVAGVSSVTGVSNVSAVQDYSLCPGNLCNDYPSLYSGEVSNEKVGSKPKLNQGSYSQVMHRLKTGKDYIINLITQDSDNTTDTTIDKDKDTTDTADTSNTVNSDTTGNMDSCNTSESINIGMEELSMEFPSLGSEKFKDDPLVRDFCGIFNTGYEDHYKQSYKIWSNL</sequence>
<dbReference type="PROSITE" id="PS50302">
    <property type="entry name" value="PUM"/>
    <property type="match status" value="6"/>
</dbReference>
<dbReference type="FunFam" id="1.25.10.10:FF:000237">
    <property type="entry name" value="Pumilio homolog 9"/>
    <property type="match status" value="1"/>
</dbReference>
<gene>
    <name evidence="5" type="ORF">TAT_000320700</name>
    <name evidence="6" type="ORF">TAV_000320600</name>
</gene>
<dbReference type="EMBL" id="UIVS01000004">
    <property type="protein sequence ID" value="SVP94930.1"/>
    <property type="molecule type" value="Genomic_DNA"/>
</dbReference>
<proteinExistence type="predicted"/>
<dbReference type="EMBL" id="UIVT01000004">
    <property type="protein sequence ID" value="SVP94205.1"/>
    <property type="molecule type" value="Genomic_DNA"/>
</dbReference>
<dbReference type="InterPro" id="IPR016024">
    <property type="entry name" value="ARM-type_fold"/>
</dbReference>
<feature type="repeat" description="Pumilio" evidence="2">
    <location>
        <begin position="262"/>
        <end position="297"/>
    </location>
</feature>
<accession>A0A3B0MWT1</accession>
<reference evidence="5" key="1">
    <citation type="submission" date="2018-07" db="EMBL/GenBank/DDBJ databases">
        <authorList>
            <person name="Quirk P.G."/>
            <person name="Krulwich T.A."/>
        </authorList>
    </citation>
    <scope>NUCLEOTIDE SEQUENCE</scope>
    <source>
        <strain evidence="5">Anand</strain>
    </source>
</reference>
<dbReference type="PROSITE" id="PS50303">
    <property type="entry name" value="PUM_HD"/>
    <property type="match status" value="1"/>
</dbReference>
<dbReference type="InterPro" id="IPR033712">
    <property type="entry name" value="Pumilio_RNA-bd"/>
</dbReference>
<dbReference type="AlphaFoldDB" id="A0A3B0MWT1"/>
<dbReference type="SMART" id="SM00025">
    <property type="entry name" value="Pumilio"/>
    <property type="match status" value="8"/>
</dbReference>
<feature type="domain" description="PUM-HD" evidence="4">
    <location>
        <begin position="233"/>
        <end position="579"/>
    </location>
</feature>
<dbReference type="Gene3D" id="1.25.10.10">
    <property type="entry name" value="Leucine-rich Repeat Variant"/>
    <property type="match status" value="1"/>
</dbReference>
<dbReference type="PANTHER" id="PTHR12537">
    <property type="entry name" value="RNA BINDING PROTEIN PUMILIO-RELATED"/>
    <property type="match status" value="1"/>
</dbReference>
<dbReference type="GO" id="GO:0003729">
    <property type="term" value="F:mRNA binding"/>
    <property type="evidence" value="ECO:0007669"/>
    <property type="project" value="TreeGrafter"/>
</dbReference>
<dbReference type="InterPro" id="IPR011989">
    <property type="entry name" value="ARM-like"/>
</dbReference>